<dbReference type="InterPro" id="IPR002317">
    <property type="entry name" value="Ser-tRNA-ligase_type_1"/>
</dbReference>
<dbReference type="SUPFAM" id="SSF46589">
    <property type="entry name" value="tRNA-binding arm"/>
    <property type="match status" value="1"/>
</dbReference>
<dbReference type="InterPro" id="IPR002314">
    <property type="entry name" value="aa-tRNA-synt_IIb"/>
</dbReference>
<feature type="region of interest" description="Disordered" evidence="2">
    <location>
        <begin position="155"/>
        <end position="189"/>
    </location>
</feature>
<dbReference type="Gene3D" id="3.30.930.10">
    <property type="entry name" value="Bira Bifunctional Protein, Domain 2"/>
    <property type="match status" value="2"/>
</dbReference>
<proteinExistence type="predicted"/>
<dbReference type="EMBL" id="BLLF01001286">
    <property type="protein sequence ID" value="GFH18339.1"/>
    <property type="molecule type" value="Genomic_DNA"/>
</dbReference>
<dbReference type="GO" id="GO:0004828">
    <property type="term" value="F:serine-tRNA ligase activity"/>
    <property type="evidence" value="ECO:0007669"/>
    <property type="project" value="InterPro"/>
</dbReference>
<organism evidence="4 5">
    <name type="scientific">Haematococcus lacustris</name>
    <name type="common">Green alga</name>
    <name type="synonym">Haematococcus pluvialis</name>
    <dbReference type="NCBI Taxonomy" id="44745"/>
    <lineage>
        <taxon>Eukaryota</taxon>
        <taxon>Viridiplantae</taxon>
        <taxon>Chlorophyta</taxon>
        <taxon>core chlorophytes</taxon>
        <taxon>Chlorophyceae</taxon>
        <taxon>CS clade</taxon>
        <taxon>Chlamydomonadales</taxon>
        <taxon>Haematococcaceae</taxon>
        <taxon>Haematococcus</taxon>
    </lineage>
</organism>
<accession>A0A699ZG08</accession>
<feature type="coiled-coil region" evidence="1">
    <location>
        <begin position="39"/>
        <end position="73"/>
    </location>
</feature>
<dbReference type="GO" id="GO:0006434">
    <property type="term" value="P:seryl-tRNA aminoacylation"/>
    <property type="evidence" value="ECO:0007669"/>
    <property type="project" value="InterPro"/>
</dbReference>
<name>A0A699ZG08_HAELA</name>
<reference evidence="4 5" key="1">
    <citation type="submission" date="2020-02" db="EMBL/GenBank/DDBJ databases">
        <title>Draft genome sequence of Haematococcus lacustris strain NIES-144.</title>
        <authorList>
            <person name="Morimoto D."/>
            <person name="Nakagawa S."/>
            <person name="Yoshida T."/>
            <person name="Sawayama S."/>
        </authorList>
    </citation>
    <scope>NUCLEOTIDE SEQUENCE [LARGE SCALE GENOMIC DNA]</scope>
    <source>
        <strain evidence="4 5">NIES-144</strain>
    </source>
</reference>
<dbReference type="SUPFAM" id="SSF55681">
    <property type="entry name" value="Class II aaRS and biotin synthetases"/>
    <property type="match status" value="1"/>
</dbReference>
<gene>
    <name evidence="4" type="ORF">HaLaN_15125</name>
</gene>
<evidence type="ECO:0000256" key="2">
    <source>
        <dbReference type="SAM" id="MobiDB-lite"/>
    </source>
</evidence>
<dbReference type="InterPro" id="IPR010978">
    <property type="entry name" value="tRNA-bd_arm"/>
</dbReference>
<dbReference type="InterPro" id="IPR045864">
    <property type="entry name" value="aa-tRNA-synth_II/BPL/LPL"/>
</dbReference>
<evidence type="ECO:0000256" key="1">
    <source>
        <dbReference type="SAM" id="Coils"/>
    </source>
</evidence>
<dbReference type="Pfam" id="PF00587">
    <property type="entry name" value="tRNA-synt_2b"/>
    <property type="match status" value="1"/>
</dbReference>
<dbReference type="PANTHER" id="PTHR11778">
    <property type="entry name" value="SERYL-TRNA SYNTHETASE"/>
    <property type="match status" value="1"/>
</dbReference>
<keyword evidence="1" id="KW-0175">Coiled coil</keyword>
<evidence type="ECO:0000259" key="3">
    <source>
        <dbReference type="Pfam" id="PF00587"/>
    </source>
</evidence>
<dbReference type="AlphaFoldDB" id="A0A699ZG08"/>
<feature type="domain" description="Aminoacyl-tRNA synthetase class II (G/ P/ S/T)" evidence="3">
    <location>
        <begin position="217"/>
        <end position="310"/>
    </location>
</feature>
<protein>
    <submittedName>
        <fullName evidence="4">AA_TRNA_LIGASE_II domain-containing protein</fullName>
    </submittedName>
</protein>
<feature type="non-terminal residue" evidence="4">
    <location>
        <position position="1"/>
    </location>
</feature>
<sequence length="315" mass="33943">MVLDINLFRAAKYARDQLSKQLNAASKQLALHHKAGKSVAEDQAVARRLKTELEQANQQAVQLQAQRDSALQAVGNLVHHSVPHHREEAHNQVISTGGPPPRTCGPEAALLAHAELLQRLGLADLEAGATAAGSRAYFLLNEGVLLNQVQASRLVSSPAKGRPPATAATPLNGGPLPAELEAEEDGSGSSRYLIATSEQALCALHQGSWLEPQDLPLRVHQFDKVEQFAITAPGQPSWDMLDRMVQTAQDFYTSLQLPHRSVRVVSGALNLAAAAKVDVEAWFPASGTYRELVSASNCTDYQARRLDIRLRSAGA</sequence>
<comment type="caution">
    <text evidence="4">The sequence shown here is derived from an EMBL/GenBank/DDBJ whole genome shotgun (WGS) entry which is preliminary data.</text>
</comment>
<keyword evidence="5" id="KW-1185">Reference proteome</keyword>
<dbReference type="GO" id="GO:0005524">
    <property type="term" value="F:ATP binding"/>
    <property type="evidence" value="ECO:0007669"/>
    <property type="project" value="InterPro"/>
</dbReference>
<evidence type="ECO:0000313" key="5">
    <source>
        <dbReference type="Proteomes" id="UP000485058"/>
    </source>
</evidence>
<evidence type="ECO:0000313" key="4">
    <source>
        <dbReference type="EMBL" id="GFH18339.1"/>
    </source>
</evidence>
<keyword evidence="4" id="KW-0436">Ligase</keyword>
<dbReference type="Proteomes" id="UP000485058">
    <property type="component" value="Unassembled WGS sequence"/>
</dbReference>
<feature type="non-terminal residue" evidence="4">
    <location>
        <position position="315"/>
    </location>
</feature>